<comment type="similarity">
    <text evidence="3">Belongs to the bacterial histone-like protein family.</text>
</comment>
<evidence type="ECO:0000256" key="3">
    <source>
        <dbReference type="RuleBase" id="RU003939"/>
    </source>
</evidence>
<name>A0AB39S6K1_9ACTN</name>
<dbReference type="Pfam" id="PF00216">
    <property type="entry name" value="Bac_DNA_binding"/>
    <property type="match status" value="1"/>
</dbReference>
<dbReference type="GO" id="GO:0030527">
    <property type="term" value="F:structural constituent of chromatin"/>
    <property type="evidence" value="ECO:0007669"/>
    <property type="project" value="InterPro"/>
</dbReference>
<dbReference type="PROSITE" id="PS00430">
    <property type="entry name" value="TONB_DEPENDENT_REC_1"/>
    <property type="match status" value="1"/>
</dbReference>
<keyword evidence="2 5" id="KW-0238">DNA-binding</keyword>
<dbReference type="EMBL" id="CP163440">
    <property type="protein sequence ID" value="XDQ62328.1"/>
    <property type="molecule type" value="Genomic_DNA"/>
</dbReference>
<dbReference type="RefSeq" id="WP_369258855.1">
    <property type="nucleotide sequence ID" value="NZ_CP163440.1"/>
</dbReference>
<dbReference type="InterPro" id="IPR000119">
    <property type="entry name" value="Hist_DNA-bd"/>
</dbReference>
<dbReference type="GO" id="GO:0003677">
    <property type="term" value="F:DNA binding"/>
    <property type="evidence" value="ECO:0007669"/>
    <property type="project" value="UniProtKB-KW"/>
</dbReference>
<dbReference type="GO" id="GO:0005829">
    <property type="term" value="C:cytosol"/>
    <property type="evidence" value="ECO:0007669"/>
    <property type="project" value="TreeGrafter"/>
</dbReference>
<dbReference type="PANTHER" id="PTHR33175:SF3">
    <property type="entry name" value="DNA-BINDING PROTEIN HU-BETA"/>
    <property type="match status" value="1"/>
</dbReference>
<feature type="region of interest" description="Disordered" evidence="4">
    <location>
        <begin position="87"/>
        <end position="118"/>
    </location>
</feature>
<dbReference type="PRINTS" id="PR01727">
    <property type="entry name" value="DNABINDINGHU"/>
</dbReference>
<dbReference type="InterPro" id="IPR020816">
    <property type="entry name" value="Histone-like_DNA-bd_CS"/>
</dbReference>
<keyword evidence="1" id="KW-0226">DNA condensation</keyword>
<dbReference type="PANTHER" id="PTHR33175">
    <property type="entry name" value="DNA-BINDING PROTEIN HU"/>
    <property type="match status" value="1"/>
</dbReference>
<feature type="compositionally biased region" description="Polar residues" evidence="4">
    <location>
        <begin position="108"/>
        <end position="118"/>
    </location>
</feature>
<sequence>MNKAQLIQAVADKGGSHLTPTEAVETVLDVMVRAVAADDAVSVTGFGTLLARRRPKRRARNPQTGETVVVDASRVVKFRPGVRFQDLVDGRADMPESGNSIKKAPKTPRNNALTEPRP</sequence>
<evidence type="ECO:0000256" key="4">
    <source>
        <dbReference type="SAM" id="MobiDB-lite"/>
    </source>
</evidence>
<protein>
    <submittedName>
        <fullName evidence="5">HU family DNA-binding protein</fullName>
    </submittedName>
</protein>
<dbReference type="InterPro" id="IPR010916">
    <property type="entry name" value="TonB_box_CS"/>
</dbReference>
<dbReference type="SMART" id="SM00411">
    <property type="entry name" value="BHL"/>
    <property type="match status" value="1"/>
</dbReference>
<reference evidence="5" key="1">
    <citation type="submission" date="2024-07" db="EMBL/GenBank/DDBJ databases">
        <authorList>
            <person name="Yu S.T."/>
        </authorList>
    </citation>
    <scope>NUCLEOTIDE SEQUENCE</scope>
    <source>
        <strain evidence="5">R35</strain>
    </source>
</reference>
<dbReference type="SUPFAM" id="SSF47729">
    <property type="entry name" value="IHF-like DNA-binding proteins"/>
    <property type="match status" value="1"/>
</dbReference>
<dbReference type="InterPro" id="IPR010992">
    <property type="entry name" value="IHF-like_DNA-bd_dom_sf"/>
</dbReference>
<evidence type="ECO:0000256" key="1">
    <source>
        <dbReference type="ARBA" id="ARBA00023067"/>
    </source>
</evidence>
<evidence type="ECO:0000256" key="2">
    <source>
        <dbReference type="ARBA" id="ARBA00023125"/>
    </source>
</evidence>
<proteinExistence type="inferred from homology"/>
<gene>
    <name evidence="5" type="ORF">AB5J50_16725</name>
</gene>
<dbReference type="AlphaFoldDB" id="A0AB39S6K1"/>
<dbReference type="GO" id="GO:0030261">
    <property type="term" value="P:chromosome condensation"/>
    <property type="evidence" value="ECO:0007669"/>
    <property type="project" value="UniProtKB-KW"/>
</dbReference>
<accession>A0AB39S6K1</accession>
<dbReference type="Gene3D" id="4.10.520.10">
    <property type="entry name" value="IHF-like DNA-binding proteins"/>
    <property type="match status" value="1"/>
</dbReference>
<dbReference type="PROSITE" id="PS00045">
    <property type="entry name" value="HISTONE_LIKE"/>
    <property type="match status" value="1"/>
</dbReference>
<organism evidence="5">
    <name type="scientific">Streptomyces sp. R35</name>
    <dbReference type="NCBI Taxonomy" id="3238630"/>
    <lineage>
        <taxon>Bacteria</taxon>
        <taxon>Bacillati</taxon>
        <taxon>Actinomycetota</taxon>
        <taxon>Actinomycetes</taxon>
        <taxon>Kitasatosporales</taxon>
        <taxon>Streptomycetaceae</taxon>
        <taxon>Streptomyces</taxon>
    </lineage>
</organism>
<evidence type="ECO:0000313" key="5">
    <source>
        <dbReference type="EMBL" id="XDQ62328.1"/>
    </source>
</evidence>